<dbReference type="InterPro" id="IPR039926">
    <property type="entry name" value="Egg_app_1"/>
</dbReference>
<dbReference type="PANTHER" id="PTHR33333">
    <property type="entry name" value="ERYTHROCYTE MEMBRANE PROTEIN 1-LIKE"/>
    <property type="match status" value="1"/>
</dbReference>
<dbReference type="EnsemblPlants" id="EMT12079">
    <property type="protein sequence ID" value="EMT12079"/>
    <property type="gene ID" value="F775_11404"/>
</dbReference>
<organism evidence="1">
    <name type="scientific">Aegilops tauschii</name>
    <name type="common">Tausch's goatgrass</name>
    <name type="synonym">Aegilops squarrosa</name>
    <dbReference type="NCBI Taxonomy" id="37682"/>
    <lineage>
        <taxon>Eukaryota</taxon>
        <taxon>Viridiplantae</taxon>
        <taxon>Streptophyta</taxon>
        <taxon>Embryophyta</taxon>
        <taxon>Tracheophyta</taxon>
        <taxon>Spermatophyta</taxon>
        <taxon>Magnoliopsida</taxon>
        <taxon>Liliopsida</taxon>
        <taxon>Poales</taxon>
        <taxon>Poaceae</taxon>
        <taxon>BOP clade</taxon>
        <taxon>Pooideae</taxon>
        <taxon>Triticodae</taxon>
        <taxon>Triticeae</taxon>
        <taxon>Triticinae</taxon>
        <taxon>Aegilops</taxon>
    </lineage>
</organism>
<sequence length="405" mass="42791">MAFALIKKTPHSSSDQPLHSRSKEALFSEEEKLRELAMAFADTAARRLLRGAGGGVARGIAADAVGMSFALDGLWQIIAALFASAAHLLVLPFEVLGHLLAAAAHLLVLPFEALWHLLQSVIAGVSFCFDSLFATLGSAAHALVVPFEALWHLLQSVIAGVSFCFDSLFATLGSAAHALVVPFEALWHLLQSAAAGVTLCFGNLVAAIGSVPHALAVPFVALWHLLQSAAAVWFWWRVLGVAAFVAGVLVAQALVLAGVLVAQALVLVICICGRCLFVVAMGVGGALAYLLPICGQYCASVTMAAPEVAGVLISRAAFKAEPRMYFQILHLAGPLVASAVFSTSPLPWAVGLSVVALFSRGFSGGKEPMPRCKTLSTTPEEDQIWIHEDDQMWTPAEDQPIIIVE</sequence>
<accession>M8BZ16</accession>
<proteinExistence type="predicted"/>
<dbReference type="PANTHER" id="PTHR33333:SF4">
    <property type="match status" value="1"/>
</dbReference>
<name>M8BZ16_AEGTA</name>
<evidence type="ECO:0000313" key="1">
    <source>
        <dbReference type="EnsemblPlants" id="EMT12079"/>
    </source>
</evidence>
<reference evidence="1" key="1">
    <citation type="submission" date="2015-06" db="UniProtKB">
        <authorList>
            <consortium name="EnsemblPlants"/>
        </authorList>
    </citation>
    <scope>IDENTIFICATION</scope>
</reference>
<dbReference type="AlphaFoldDB" id="M8BZ16"/>
<protein>
    <submittedName>
        <fullName evidence="1">Uncharacterized protein</fullName>
    </submittedName>
</protein>